<dbReference type="OrthoDB" id="198399at2"/>
<dbReference type="AlphaFoldDB" id="A0A433XH10"/>
<sequence length="434" mass="48176">METVLEWLWRLSDALVQFLAQPFYYISIILIMLQYRRQVHLERKLFHVRLHSWGRQTWITLLGGLVAGVMVSLVSAFLGTTLTFNGVLLIWAVSIILLLFRVRYLCFAYSVGLLGVIQFILSWFPDFNLDGYGQEVLTAVRELDIPSLLALVALLHLAEAMLVRWQGAAFAGPLFYEGKRGKVVGGYQMKSFWPVPLFLLIPAQTTGSLLPWTPFFGGDAWQSGFSLIALPVVIGFSEMTVSALPKNKARLTSSRLLIYSIVILGLALLAGWWSPLTVVAALAAFVLHELLVWYSRFEEQNRSPFFVHPQRGLKVLAVLPGSPAEELGIQAGEVIFKVNGTPINTKEQLHSGLRMNPAFCKLEVLNQQGESKFLQRAIYAGDHHQLGVILAPDDDAPVALRLKPLSLLELLSPRRGASERKGSSKAAGGGTLDR</sequence>
<dbReference type="Pfam" id="PF17820">
    <property type="entry name" value="PDZ_6"/>
    <property type="match status" value="1"/>
</dbReference>
<dbReference type="InterPro" id="IPR041489">
    <property type="entry name" value="PDZ_6"/>
</dbReference>
<keyword evidence="1" id="KW-1133">Transmembrane helix</keyword>
<feature type="transmembrane region" description="Helical" evidence="1">
    <location>
        <begin position="224"/>
        <end position="244"/>
    </location>
</feature>
<feature type="transmembrane region" description="Helical" evidence="1">
    <location>
        <begin position="107"/>
        <end position="125"/>
    </location>
</feature>
<evidence type="ECO:0000313" key="4">
    <source>
        <dbReference type="Proteomes" id="UP000272464"/>
    </source>
</evidence>
<dbReference type="SUPFAM" id="SSF50156">
    <property type="entry name" value="PDZ domain-like"/>
    <property type="match status" value="1"/>
</dbReference>
<accession>A0A433XH10</accession>
<feature type="transmembrane region" description="Helical" evidence="1">
    <location>
        <begin position="14"/>
        <end position="35"/>
    </location>
</feature>
<feature type="transmembrane region" description="Helical" evidence="1">
    <location>
        <begin position="256"/>
        <end position="273"/>
    </location>
</feature>
<keyword evidence="1" id="KW-0812">Transmembrane</keyword>
<protein>
    <submittedName>
        <fullName evidence="3">PDZ domain-containing protein</fullName>
    </submittedName>
</protein>
<evidence type="ECO:0000256" key="1">
    <source>
        <dbReference type="SAM" id="Phobius"/>
    </source>
</evidence>
<gene>
    <name evidence="3" type="ORF">EJP77_06165</name>
</gene>
<feature type="transmembrane region" description="Helical" evidence="1">
    <location>
        <begin position="82"/>
        <end position="100"/>
    </location>
</feature>
<proteinExistence type="predicted"/>
<feature type="transmembrane region" description="Helical" evidence="1">
    <location>
        <begin position="56"/>
        <end position="76"/>
    </location>
</feature>
<dbReference type="RefSeq" id="WP_127198354.1">
    <property type="nucleotide sequence ID" value="NZ_RZNX01000002.1"/>
</dbReference>
<dbReference type="Gene3D" id="2.30.42.10">
    <property type="match status" value="1"/>
</dbReference>
<evidence type="ECO:0000259" key="2">
    <source>
        <dbReference type="PROSITE" id="PS50106"/>
    </source>
</evidence>
<dbReference type="Proteomes" id="UP000272464">
    <property type="component" value="Unassembled WGS sequence"/>
</dbReference>
<dbReference type="PROSITE" id="PS50106">
    <property type="entry name" value="PDZ"/>
    <property type="match status" value="1"/>
</dbReference>
<dbReference type="SMART" id="SM00228">
    <property type="entry name" value="PDZ"/>
    <property type="match status" value="1"/>
</dbReference>
<dbReference type="InterPro" id="IPR001478">
    <property type="entry name" value="PDZ"/>
</dbReference>
<dbReference type="EMBL" id="RZNX01000002">
    <property type="protein sequence ID" value="RUT33238.1"/>
    <property type="molecule type" value="Genomic_DNA"/>
</dbReference>
<organism evidence="3 4">
    <name type="scientific">Paenibacillus zeisoli</name>
    <dbReference type="NCBI Taxonomy" id="2496267"/>
    <lineage>
        <taxon>Bacteria</taxon>
        <taxon>Bacillati</taxon>
        <taxon>Bacillota</taxon>
        <taxon>Bacilli</taxon>
        <taxon>Bacillales</taxon>
        <taxon>Paenibacillaceae</taxon>
        <taxon>Paenibacillus</taxon>
    </lineage>
</organism>
<reference evidence="3 4" key="1">
    <citation type="submission" date="2018-12" db="EMBL/GenBank/DDBJ databases">
        <authorList>
            <person name="Sun L."/>
            <person name="Chen Z."/>
        </authorList>
    </citation>
    <scope>NUCLEOTIDE SEQUENCE [LARGE SCALE GENOMIC DNA]</scope>
    <source>
        <strain evidence="3 4">3-5-3</strain>
    </source>
</reference>
<name>A0A433XH10_9BACL</name>
<comment type="caution">
    <text evidence="3">The sequence shown here is derived from an EMBL/GenBank/DDBJ whole genome shotgun (WGS) entry which is preliminary data.</text>
</comment>
<dbReference type="InterPro" id="IPR036034">
    <property type="entry name" value="PDZ_sf"/>
</dbReference>
<keyword evidence="4" id="KW-1185">Reference proteome</keyword>
<keyword evidence="1" id="KW-0472">Membrane</keyword>
<feature type="domain" description="PDZ" evidence="2">
    <location>
        <begin position="312"/>
        <end position="368"/>
    </location>
</feature>
<evidence type="ECO:0000313" key="3">
    <source>
        <dbReference type="EMBL" id="RUT33238.1"/>
    </source>
</evidence>